<feature type="domain" description="DDE Tnp4" evidence="8">
    <location>
        <begin position="167"/>
        <end position="304"/>
    </location>
</feature>
<evidence type="ECO:0000256" key="7">
    <source>
        <dbReference type="ARBA" id="ARBA00023242"/>
    </source>
</evidence>
<dbReference type="GO" id="GO:0046872">
    <property type="term" value="F:metal ion binding"/>
    <property type="evidence" value="ECO:0007669"/>
    <property type="project" value="UniProtKB-KW"/>
</dbReference>
<dbReference type="EMBL" id="VUJU01011570">
    <property type="protein sequence ID" value="KAF0710678.1"/>
    <property type="molecule type" value="Genomic_DNA"/>
</dbReference>
<dbReference type="GO" id="GO:0004518">
    <property type="term" value="F:nuclease activity"/>
    <property type="evidence" value="ECO:0007669"/>
    <property type="project" value="UniProtKB-KW"/>
</dbReference>
<comment type="subcellular location">
    <subcellularLocation>
        <location evidence="2">Nucleus</location>
    </subcellularLocation>
</comment>
<evidence type="ECO:0000256" key="2">
    <source>
        <dbReference type="ARBA" id="ARBA00004123"/>
    </source>
</evidence>
<evidence type="ECO:0000259" key="8">
    <source>
        <dbReference type="Pfam" id="PF13359"/>
    </source>
</evidence>
<keyword evidence="7" id="KW-0539">Nucleus</keyword>
<evidence type="ECO:0000256" key="3">
    <source>
        <dbReference type="ARBA" id="ARBA00006958"/>
    </source>
</evidence>
<accession>A0A6G0VUM3</accession>
<keyword evidence="5" id="KW-0479">Metal-binding</keyword>
<evidence type="ECO:0000256" key="6">
    <source>
        <dbReference type="ARBA" id="ARBA00022801"/>
    </source>
</evidence>
<keyword evidence="10" id="KW-1185">Reference proteome</keyword>
<evidence type="ECO:0000313" key="9">
    <source>
        <dbReference type="EMBL" id="KAF0710678.1"/>
    </source>
</evidence>
<dbReference type="InterPro" id="IPR027806">
    <property type="entry name" value="HARBI1_dom"/>
</dbReference>
<dbReference type="PANTHER" id="PTHR22930:SF269">
    <property type="entry name" value="NUCLEASE HARBI1-LIKE PROTEIN"/>
    <property type="match status" value="1"/>
</dbReference>
<dbReference type="Pfam" id="PF13359">
    <property type="entry name" value="DDE_Tnp_4"/>
    <property type="match status" value="1"/>
</dbReference>
<comment type="cofactor">
    <cofactor evidence="1">
        <name>a divalent metal cation</name>
        <dbReference type="ChEBI" id="CHEBI:60240"/>
    </cofactor>
</comment>
<proteinExistence type="inferred from homology"/>
<comment type="similarity">
    <text evidence="3">Belongs to the HARBI1 family.</text>
</comment>
<evidence type="ECO:0000313" key="10">
    <source>
        <dbReference type="Proteomes" id="UP000478052"/>
    </source>
</evidence>
<protein>
    <submittedName>
        <fullName evidence="9">Protein ALP1-like</fullName>
    </submittedName>
</protein>
<name>A0A6G0VUM3_APHCR</name>
<feature type="non-terminal residue" evidence="9">
    <location>
        <position position="1"/>
    </location>
</feature>
<comment type="caution">
    <text evidence="9">The sequence shown here is derived from an EMBL/GenBank/DDBJ whole genome shotgun (WGS) entry which is preliminary data.</text>
</comment>
<dbReference type="PANTHER" id="PTHR22930">
    <property type="match status" value="1"/>
</dbReference>
<evidence type="ECO:0000256" key="5">
    <source>
        <dbReference type="ARBA" id="ARBA00022723"/>
    </source>
</evidence>
<dbReference type="GO" id="GO:0016787">
    <property type="term" value="F:hydrolase activity"/>
    <property type="evidence" value="ECO:0007669"/>
    <property type="project" value="UniProtKB-KW"/>
</dbReference>
<dbReference type="Proteomes" id="UP000478052">
    <property type="component" value="Unassembled WGS sequence"/>
</dbReference>
<dbReference type="OrthoDB" id="7523059at2759"/>
<dbReference type="GO" id="GO:0005634">
    <property type="term" value="C:nucleus"/>
    <property type="evidence" value="ECO:0007669"/>
    <property type="project" value="UniProtKB-SubCell"/>
</dbReference>
<sequence>SSLYIYFPNDIMNSEEEDAVALVLIKRKRNKQKRKHRFWVHPLLQPRLQTGQFYTLYNDLIQDENKFFSYFRMSRQSFNELLNLITNDISGEDTNMRRCIPAIERLAVTLRYLGAGYSLTDLHMAFRCGITTLSRLTRRVCQAIWNLKDICMPLSTNYQWVEIADGLLAVCDSNYRFLFVDIGAYGKSSDSLVFKNSDFWKRLQNQTLNIPAQNFLPGTETLKCPHMIVGDEAFGLSHHVLRPYGGKNLTKKKRICNYRLSEARLYIECAFRILANKWRIFHRPINVNIDFTEDIIKACCILHNFVRERDGYNFEHTLTDELNSLQQQENV</sequence>
<organism evidence="9 10">
    <name type="scientific">Aphis craccivora</name>
    <name type="common">Cowpea aphid</name>
    <dbReference type="NCBI Taxonomy" id="307492"/>
    <lineage>
        <taxon>Eukaryota</taxon>
        <taxon>Metazoa</taxon>
        <taxon>Ecdysozoa</taxon>
        <taxon>Arthropoda</taxon>
        <taxon>Hexapoda</taxon>
        <taxon>Insecta</taxon>
        <taxon>Pterygota</taxon>
        <taxon>Neoptera</taxon>
        <taxon>Paraneoptera</taxon>
        <taxon>Hemiptera</taxon>
        <taxon>Sternorrhyncha</taxon>
        <taxon>Aphidomorpha</taxon>
        <taxon>Aphidoidea</taxon>
        <taxon>Aphididae</taxon>
        <taxon>Aphidini</taxon>
        <taxon>Aphis</taxon>
        <taxon>Aphis</taxon>
    </lineage>
</organism>
<evidence type="ECO:0000256" key="4">
    <source>
        <dbReference type="ARBA" id="ARBA00022722"/>
    </source>
</evidence>
<keyword evidence="4" id="KW-0540">Nuclease</keyword>
<reference evidence="9 10" key="1">
    <citation type="submission" date="2019-08" db="EMBL/GenBank/DDBJ databases">
        <title>Whole genome of Aphis craccivora.</title>
        <authorList>
            <person name="Voronova N.V."/>
            <person name="Shulinski R.S."/>
            <person name="Bandarenka Y.V."/>
            <person name="Zhorov D.G."/>
            <person name="Warner D."/>
        </authorList>
    </citation>
    <scope>NUCLEOTIDE SEQUENCE [LARGE SCALE GENOMIC DNA]</scope>
    <source>
        <strain evidence="9">180601</strain>
        <tissue evidence="9">Whole Body</tissue>
    </source>
</reference>
<keyword evidence="6" id="KW-0378">Hydrolase</keyword>
<gene>
    <name evidence="9" type="ORF">FWK35_00036887</name>
</gene>
<evidence type="ECO:0000256" key="1">
    <source>
        <dbReference type="ARBA" id="ARBA00001968"/>
    </source>
</evidence>
<dbReference type="InterPro" id="IPR045249">
    <property type="entry name" value="HARBI1-like"/>
</dbReference>
<dbReference type="AlphaFoldDB" id="A0A6G0VUM3"/>